<feature type="compositionally biased region" description="Basic and acidic residues" evidence="6">
    <location>
        <begin position="580"/>
        <end position="589"/>
    </location>
</feature>
<dbReference type="Proteomes" id="UP000030645">
    <property type="component" value="Unassembled WGS sequence"/>
</dbReference>
<feature type="region of interest" description="Disordered" evidence="6">
    <location>
        <begin position="389"/>
        <end position="413"/>
    </location>
</feature>
<comment type="function">
    <text evidence="5">Transcription factor that specifically binds AT-rich DNA sequences related to the nuclear matrix attachment regions (MARs).</text>
</comment>
<feature type="region of interest" description="Disordered" evidence="6">
    <location>
        <begin position="1"/>
        <end position="123"/>
    </location>
</feature>
<feature type="domain" description="PPC" evidence="7">
    <location>
        <begin position="435"/>
        <end position="573"/>
    </location>
</feature>
<dbReference type="Pfam" id="PF03479">
    <property type="entry name" value="PCC"/>
    <property type="match status" value="1"/>
</dbReference>
<feature type="region of interest" description="Disordered" evidence="6">
    <location>
        <begin position="560"/>
        <end position="589"/>
    </location>
</feature>
<dbReference type="PANTHER" id="PTHR31500">
    <property type="entry name" value="AT-HOOK MOTIF NUCLEAR-LOCALIZED PROTEIN 9"/>
    <property type="match status" value="1"/>
</dbReference>
<dbReference type="CDD" id="cd11378">
    <property type="entry name" value="DUF296"/>
    <property type="match status" value="2"/>
</dbReference>
<evidence type="ECO:0000259" key="7">
    <source>
        <dbReference type="PROSITE" id="PS51742"/>
    </source>
</evidence>
<evidence type="ECO:0000256" key="1">
    <source>
        <dbReference type="ARBA" id="ARBA00023015"/>
    </source>
</evidence>
<dbReference type="eggNOG" id="ENOG502QUFT">
    <property type="taxonomic scope" value="Eukaryota"/>
</dbReference>
<keyword evidence="3 5" id="KW-0804">Transcription</keyword>
<keyword evidence="9" id="KW-1185">Reference proteome</keyword>
<evidence type="ECO:0000313" key="8">
    <source>
        <dbReference type="EMBL" id="EXC33909.1"/>
    </source>
</evidence>
<dbReference type="GO" id="GO:0005634">
    <property type="term" value="C:nucleus"/>
    <property type="evidence" value="ECO:0007669"/>
    <property type="project" value="UniProtKB-SubCell"/>
</dbReference>
<protein>
    <recommendedName>
        <fullName evidence="5">AT-hook motif nuclear-localized protein</fullName>
    </recommendedName>
</protein>
<dbReference type="InterPro" id="IPR005175">
    <property type="entry name" value="PPC_dom"/>
</dbReference>
<reference evidence="9" key="1">
    <citation type="submission" date="2013-01" db="EMBL/GenBank/DDBJ databases">
        <title>Draft Genome Sequence of a Mulberry Tree, Morus notabilis C.K. Schneid.</title>
        <authorList>
            <person name="He N."/>
            <person name="Zhao S."/>
        </authorList>
    </citation>
    <scope>NUCLEOTIDE SEQUENCE</scope>
</reference>
<comment type="domain">
    <text evidence="5">The PPC domain mediates interactions between AHL proteins.</text>
</comment>
<dbReference type="SUPFAM" id="SSF117856">
    <property type="entry name" value="AF0104/ALDC/Ptd012-like"/>
    <property type="match status" value="1"/>
</dbReference>
<feature type="region of interest" description="Disordered" evidence="6">
    <location>
        <begin position="200"/>
        <end position="220"/>
    </location>
</feature>
<dbReference type="PANTHER" id="PTHR31500:SF56">
    <property type="entry name" value="AT-HOOK MOTIF NUCLEAR-LOCALIZED PROTEIN"/>
    <property type="match status" value="1"/>
</dbReference>
<comment type="subcellular location">
    <subcellularLocation>
        <location evidence="5">Nucleus</location>
    </subcellularLocation>
</comment>
<feature type="compositionally biased region" description="Basic and acidic residues" evidence="6">
    <location>
        <begin position="109"/>
        <end position="123"/>
    </location>
</feature>
<evidence type="ECO:0000256" key="4">
    <source>
        <dbReference type="ARBA" id="ARBA00023242"/>
    </source>
</evidence>
<dbReference type="Gene3D" id="3.30.1330.80">
    <property type="entry name" value="Hypothetical protein, similar to alpha- acetolactate decarboxylase, domain 2"/>
    <property type="match status" value="1"/>
</dbReference>
<evidence type="ECO:0000313" key="9">
    <source>
        <dbReference type="Proteomes" id="UP000030645"/>
    </source>
</evidence>
<keyword evidence="4 5" id="KW-0539">Nucleus</keyword>
<sequence>MEGKQSTVSESETESNSPPAVSRATAAQAVSVALSLGNAGTTEAATPGNVDSLAKMKGKMPEKRPREYDAEGNLILSSAGGQPPEEQLGTTPFSSSSSSSKRGRGRPPAGDRQRLESIGKESKSSAAGIFKPLVLTVKTGEGQFEILTLSWPLSVIDDVTPSALSISLAGPDGHVIAGITDSLTAADSIQLVLGSFIPNGNEEHKRKQRGEHALASPPLPANPDTVIAAIPILQREDGGIQPGLTLTPPSLLPQTLTEATRMSQAKPDVIQPGLEWLRGHTAGRDNQIGPSHFAGWNGSEARPDRGQFPRNNVPFPVIAAIPISQREAGSIQPGLTLRPPSSWPQTHVEPRPPAPAVPYTLTEATRMSQAKPDVIQPGLEWLRGHTAGRDNQIGRSHFAGGNSSEARPDRGQFPHNNDPFPALIREGELFAAIAGGDVKAYVVTVAPGENIESKLHSLAQKGPGGICVLSATGTVSEAEIYEPVASGNFERFYQARFEILYLSGCYAIDDALTWRGEMSVVLSAPDGSYFANACGENLQAKSAAAPYALTASTPISQPKSAVIQAGLPQTPPTLPPRTQVEPKKNTTAE</sequence>
<evidence type="ECO:0000256" key="5">
    <source>
        <dbReference type="RuleBase" id="RU367031"/>
    </source>
</evidence>
<evidence type="ECO:0000256" key="3">
    <source>
        <dbReference type="ARBA" id="ARBA00023163"/>
    </source>
</evidence>
<feature type="compositionally biased region" description="Low complexity" evidence="6">
    <location>
        <begin position="1"/>
        <end position="17"/>
    </location>
</feature>
<keyword evidence="2 5" id="KW-0238">DNA-binding</keyword>
<dbReference type="AlphaFoldDB" id="W9SIX4"/>
<dbReference type="InterPro" id="IPR039605">
    <property type="entry name" value="AHL"/>
</dbReference>
<dbReference type="GO" id="GO:0003680">
    <property type="term" value="F:minor groove of adenine-thymine-rich DNA binding"/>
    <property type="evidence" value="ECO:0007669"/>
    <property type="project" value="UniProtKB-UniRule"/>
</dbReference>
<accession>W9SIX4</accession>
<keyword evidence="1 5" id="KW-0805">Transcription regulation</keyword>
<dbReference type="EMBL" id="KE346345">
    <property type="protein sequence ID" value="EXC33909.1"/>
    <property type="molecule type" value="Genomic_DNA"/>
</dbReference>
<name>W9SIX4_9ROSA</name>
<feature type="compositionally biased region" description="Basic and acidic residues" evidence="6">
    <location>
        <begin position="59"/>
        <end position="69"/>
    </location>
</feature>
<proteinExistence type="predicted"/>
<gene>
    <name evidence="8" type="ORF">L484_012799</name>
</gene>
<dbReference type="PROSITE" id="PS51742">
    <property type="entry name" value="PPC"/>
    <property type="match status" value="1"/>
</dbReference>
<evidence type="ECO:0000256" key="2">
    <source>
        <dbReference type="ARBA" id="ARBA00023125"/>
    </source>
</evidence>
<evidence type="ECO:0000256" key="6">
    <source>
        <dbReference type="SAM" id="MobiDB-lite"/>
    </source>
</evidence>
<organism evidence="8 9">
    <name type="scientific">Morus notabilis</name>
    <dbReference type="NCBI Taxonomy" id="981085"/>
    <lineage>
        <taxon>Eukaryota</taxon>
        <taxon>Viridiplantae</taxon>
        <taxon>Streptophyta</taxon>
        <taxon>Embryophyta</taxon>
        <taxon>Tracheophyta</taxon>
        <taxon>Spermatophyta</taxon>
        <taxon>Magnoliopsida</taxon>
        <taxon>eudicotyledons</taxon>
        <taxon>Gunneridae</taxon>
        <taxon>Pentapetalae</taxon>
        <taxon>rosids</taxon>
        <taxon>fabids</taxon>
        <taxon>Rosales</taxon>
        <taxon>Moraceae</taxon>
        <taxon>Moreae</taxon>
        <taxon>Morus</taxon>
    </lineage>
</organism>